<gene>
    <name evidence="4" type="ORF">NE663_01660</name>
</gene>
<evidence type="ECO:0000313" key="5">
    <source>
        <dbReference type="Proteomes" id="UP001524435"/>
    </source>
</evidence>
<evidence type="ECO:0000259" key="3">
    <source>
        <dbReference type="PROSITE" id="PS50893"/>
    </source>
</evidence>
<dbReference type="SUPFAM" id="SSF52540">
    <property type="entry name" value="P-loop containing nucleoside triphosphate hydrolases"/>
    <property type="match status" value="1"/>
</dbReference>
<keyword evidence="5" id="KW-1185">Reference proteome</keyword>
<dbReference type="PANTHER" id="PTHR42798">
    <property type="entry name" value="LIPOPROTEIN-RELEASING SYSTEM ATP-BINDING PROTEIN LOLD"/>
    <property type="match status" value="1"/>
</dbReference>
<dbReference type="SMART" id="SM00382">
    <property type="entry name" value="AAA"/>
    <property type="match status" value="1"/>
</dbReference>
<evidence type="ECO:0000313" key="4">
    <source>
        <dbReference type="EMBL" id="MCQ5120965.1"/>
    </source>
</evidence>
<name>A0ABT1SIE8_9FIRM</name>
<evidence type="ECO:0000256" key="1">
    <source>
        <dbReference type="ARBA" id="ARBA00022741"/>
    </source>
</evidence>
<dbReference type="Proteomes" id="UP001524435">
    <property type="component" value="Unassembled WGS sequence"/>
</dbReference>
<dbReference type="PROSITE" id="PS50893">
    <property type="entry name" value="ABC_TRANSPORTER_2"/>
    <property type="match status" value="1"/>
</dbReference>
<keyword evidence="1" id="KW-0547">Nucleotide-binding</keyword>
<dbReference type="InterPro" id="IPR017871">
    <property type="entry name" value="ABC_transporter-like_CS"/>
</dbReference>
<dbReference type="EMBL" id="JANGCH010000002">
    <property type="protein sequence ID" value="MCQ5120965.1"/>
    <property type="molecule type" value="Genomic_DNA"/>
</dbReference>
<protein>
    <submittedName>
        <fullName evidence="4">ATP-binding cassette domain-containing protein</fullName>
    </submittedName>
</protein>
<reference evidence="4 5" key="1">
    <citation type="submission" date="2022-06" db="EMBL/GenBank/DDBJ databases">
        <title>Isolation of gut microbiota from human fecal samples.</title>
        <authorList>
            <person name="Pamer E.G."/>
            <person name="Barat B."/>
            <person name="Waligurski E."/>
            <person name="Medina S."/>
            <person name="Paddock L."/>
            <person name="Mostad J."/>
        </authorList>
    </citation>
    <scope>NUCLEOTIDE SEQUENCE [LARGE SCALE GENOMIC DNA]</scope>
    <source>
        <strain evidence="4 5">DFI.6.1</strain>
    </source>
</reference>
<dbReference type="PROSITE" id="PS00211">
    <property type="entry name" value="ABC_TRANSPORTER_1"/>
    <property type="match status" value="1"/>
</dbReference>
<dbReference type="InterPro" id="IPR003439">
    <property type="entry name" value="ABC_transporter-like_ATP-bd"/>
</dbReference>
<dbReference type="InterPro" id="IPR003593">
    <property type="entry name" value="AAA+_ATPase"/>
</dbReference>
<organism evidence="4 5">
    <name type="scientific">Massilicoli timonensis</name>
    <dbReference type="NCBI Taxonomy" id="2015901"/>
    <lineage>
        <taxon>Bacteria</taxon>
        <taxon>Bacillati</taxon>
        <taxon>Bacillota</taxon>
        <taxon>Erysipelotrichia</taxon>
        <taxon>Erysipelotrichales</taxon>
        <taxon>Erysipelotrichaceae</taxon>
        <taxon>Massilicoli</taxon>
    </lineage>
</organism>
<dbReference type="GO" id="GO:0005524">
    <property type="term" value="F:ATP binding"/>
    <property type="evidence" value="ECO:0007669"/>
    <property type="project" value="UniProtKB-KW"/>
</dbReference>
<evidence type="ECO:0000256" key="2">
    <source>
        <dbReference type="ARBA" id="ARBA00022840"/>
    </source>
</evidence>
<proteinExistence type="predicted"/>
<dbReference type="Gene3D" id="3.40.50.300">
    <property type="entry name" value="P-loop containing nucleotide triphosphate hydrolases"/>
    <property type="match status" value="1"/>
</dbReference>
<keyword evidence="2 4" id="KW-0067">ATP-binding</keyword>
<comment type="caution">
    <text evidence="4">The sequence shown here is derived from an EMBL/GenBank/DDBJ whole genome shotgun (WGS) entry which is preliminary data.</text>
</comment>
<feature type="domain" description="ABC transporter" evidence="3">
    <location>
        <begin position="5"/>
        <end position="210"/>
    </location>
</feature>
<dbReference type="Pfam" id="PF00005">
    <property type="entry name" value="ABC_tran"/>
    <property type="match status" value="1"/>
</dbReference>
<dbReference type="RefSeq" id="WP_256197324.1">
    <property type="nucleotide sequence ID" value="NZ_JANGCH010000002.1"/>
</dbReference>
<dbReference type="InterPro" id="IPR027417">
    <property type="entry name" value="P-loop_NTPase"/>
</dbReference>
<sequence>MAKIIEVKKLCKAFGDQQVFEDFYAEVEENEFVAIAGKSGSGKSTLLNMIGLLDKQSSGDIILFGEKNIKPFSKRAEKMLKHHIGYLFQNFALVENESVYYNMMLAIENQKIKDKKTKIAEALKAVGLEGYENKKVYKCSGGEQQRISIARLLIKPCDLVLADEPTGSLDHENKMQIFYLLKELQNKGKTLIVVTHDRELVEIADRVIYL</sequence>
<dbReference type="PANTHER" id="PTHR42798:SF2">
    <property type="entry name" value="ABC TRANSPORTER ATP-BINDING PROTEIN MG467-RELATED"/>
    <property type="match status" value="1"/>
</dbReference>
<accession>A0ABT1SIE8</accession>